<evidence type="ECO:0000256" key="5">
    <source>
        <dbReference type="ARBA" id="ARBA00023125"/>
    </source>
</evidence>
<dbReference type="AlphaFoldDB" id="A0A1M6NP12"/>
<evidence type="ECO:0000256" key="3">
    <source>
        <dbReference type="ARBA" id="ARBA00023012"/>
    </source>
</evidence>
<evidence type="ECO:0000313" key="13">
    <source>
        <dbReference type="Proteomes" id="UP000184082"/>
    </source>
</evidence>
<evidence type="ECO:0000256" key="4">
    <source>
        <dbReference type="ARBA" id="ARBA00023015"/>
    </source>
</evidence>
<organism evidence="12 13">
    <name type="scientific">Caminicella sporogenes DSM 14501</name>
    <dbReference type="NCBI Taxonomy" id="1121266"/>
    <lineage>
        <taxon>Bacteria</taxon>
        <taxon>Bacillati</taxon>
        <taxon>Bacillota</taxon>
        <taxon>Clostridia</taxon>
        <taxon>Peptostreptococcales</taxon>
        <taxon>Caminicellaceae</taxon>
        <taxon>Caminicella</taxon>
    </lineage>
</organism>
<dbReference type="SMART" id="SM00448">
    <property type="entry name" value="REC"/>
    <property type="match status" value="1"/>
</dbReference>
<evidence type="ECO:0000256" key="6">
    <source>
        <dbReference type="ARBA" id="ARBA00023163"/>
    </source>
</evidence>
<dbReference type="InterPro" id="IPR001789">
    <property type="entry name" value="Sig_transdc_resp-reg_receiver"/>
</dbReference>
<dbReference type="Pfam" id="PF00486">
    <property type="entry name" value="Trans_reg_C"/>
    <property type="match status" value="1"/>
</dbReference>
<dbReference type="PANTHER" id="PTHR48111:SF40">
    <property type="entry name" value="PHOSPHATE REGULON TRANSCRIPTIONAL REGULATORY PROTEIN PHOB"/>
    <property type="match status" value="1"/>
</dbReference>
<keyword evidence="4" id="KW-0805">Transcription regulation</keyword>
<dbReference type="InterPro" id="IPR036388">
    <property type="entry name" value="WH-like_DNA-bd_sf"/>
</dbReference>
<feature type="domain" description="OmpR/PhoB-type" evidence="11">
    <location>
        <begin position="126"/>
        <end position="224"/>
    </location>
</feature>
<dbReference type="PANTHER" id="PTHR48111">
    <property type="entry name" value="REGULATOR OF RPOS"/>
    <property type="match status" value="1"/>
</dbReference>
<evidence type="ECO:0000256" key="8">
    <source>
        <dbReference type="PROSITE-ProRule" id="PRU00169"/>
    </source>
</evidence>
<dbReference type="SMART" id="SM00862">
    <property type="entry name" value="Trans_reg_C"/>
    <property type="match status" value="1"/>
</dbReference>
<keyword evidence="6" id="KW-0804">Transcription</keyword>
<dbReference type="CDD" id="cd00383">
    <property type="entry name" value="trans_reg_C"/>
    <property type="match status" value="1"/>
</dbReference>
<evidence type="ECO:0000256" key="1">
    <source>
        <dbReference type="ARBA" id="ARBA00018672"/>
    </source>
</evidence>
<dbReference type="Gene3D" id="1.10.10.10">
    <property type="entry name" value="Winged helix-like DNA-binding domain superfamily/Winged helix DNA-binding domain"/>
    <property type="match status" value="1"/>
</dbReference>
<sequence>MVVDDEKKIVHMISQFMKINNLEVVSAYSGKEAIEKLNSDIKLVILDINMENLDGMETCKIIRKKTNIPIIFLSAKSSQYDKVLGFGIGADDYITKPFDPIELVARVKAHIRRYKEYNNSNPNANKNIIKFDNIEIHINAHKVLKNGKEINLSTTEFNLLLFFINNVHTVLTRKQILNNVWKSELYDENTVNTYVKRLRHKIEDNKSNPKYIKSIRGIGYIFEAKINTNS</sequence>
<proteinExistence type="predicted"/>
<dbReference type="GO" id="GO:0006355">
    <property type="term" value="P:regulation of DNA-templated transcription"/>
    <property type="evidence" value="ECO:0007669"/>
    <property type="project" value="InterPro"/>
</dbReference>
<dbReference type="Gene3D" id="6.10.250.690">
    <property type="match status" value="1"/>
</dbReference>
<dbReference type="InterPro" id="IPR016032">
    <property type="entry name" value="Sig_transdc_resp-reg_C-effctor"/>
</dbReference>
<feature type="domain" description="Response regulatory" evidence="10">
    <location>
        <begin position="1"/>
        <end position="111"/>
    </location>
</feature>
<dbReference type="PROSITE" id="PS50110">
    <property type="entry name" value="RESPONSE_REGULATORY"/>
    <property type="match status" value="1"/>
</dbReference>
<dbReference type="InterPro" id="IPR039420">
    <property type="entry name" value="WalR-like"/>
</dbReference>
<evidence type="ECO:0000256" key="2">
    <source>
        <dbReference type="ARBA" id="ARBA00022553"/>
    </source>
</evidence>
<gene>
    <name evidence="12" type="ORF">SAMN02745883_00964</name>
</gene>
<dbReference type="SUPFAM" id="SSF46894">
    <property type="entry name" value="C-terminal effector domain of the bipartite response regulators"/>
    <property type="match status" value="1"/>
</dbReference>
<keyword evidence="13" id="KW-1185">Reference proteome</keyword>
<dbReference type="GO" id="GO:0005829">
    <property type="term" value="C:cytosol"/>
    <property type="evidence" value="ECO:0007669"/>
    <property type="project" value="TreeGrafter"/>
</dbReference>
<keyword evidence="3" id="KW-0902">Two-component regulatory system</keyword>
<evidence type="ECO:0000256" key="9">
    <source>
        <dbReference type="PROSITE-ProRule" id="PRU01091"/>
    </source>
</evidence>
<evidence type="ECO:0000259" key="11">
    <source>
        <dbReference type="PROSITE" id="PS51755"/>
    </source>
</evidence>
<name>A0A1M6NP12_9FIRM</name>
<dbReference type="GO" id="GO:0000156">
    <property type="term" value="F:phosphorelay response regulator activity"/>
    <property type="evidence" value="ECO:0007669"/>
    <property type="project" value="TreeGrafter"/>
</dbReference>
<dbReference type="FunFam" id="1.10.10.10:FF:000018">
    <property type="entry name" value="DNA-binding response regulator ResD"/>
    <property type="match status" value="1"/>
</dbReference>
<evidence type="ECO:0000313" key="12">
    <source>
        <dbReference type="EMBL" id="SHJ97459.1"/>
    </source>
</evidence>
<dbReference type="PROSITE" id="PS51755">
    <property type="entry name" value="OMPR_PHOB"/>
    <property type="match status" value="1"/>
</dbReference>
<evidence type="ECO:0000256" key="7">
    <source>
        <dbReference type="ARBA" id="ARBA00024867"/>
    </source>
</evidence>
<dbReference type="GO" id="GO:0000976">
    <property type="term" value="F:transcription cis-regulatory region binding"/>
    <property type="evidence" value="ECO:0007669"/>
    <property type="project" value="TreeGrafter"/>
</dbReference>
<evidence type="ECO:0000259" key="10">
    <source>
        <dbReference type="PROSITE" id="PS50110"/>
    </source>
</evidence>
<feature type="DNA-binding region" description="OmpR/PhoB-type" evidence="9">
    <location>
        <begin position="126"/>
        <end position="224"/>
    </location>
</feature>
<dbReference type="Gene3D" id="3.40.50.2300">
    <property type="match status" value="1"/>
</dbReference>
<comment type="function">
    <text evidence="7">May play the central regulatory role in sporulation. It may be an element of the effector pathway responsible for the activation of sporulation genes in response to nutritional stress. Spo0A may act in concert with spo0H (a sigma factor) to control the expression of some genes that are critical to the sporulation process.</text>
</comment>
<keyword evidence="2 8" id="KW-0597">Phosphoprotein</keyword>
<protein>
    <recommendedName>
        <fullName evidence="1">Stage 0 sporulation protein A homolog</fullName>
    </recommendedName>
</protein>
<reference evidence="12 13" key="1">
    <citation type="submission" date="2016-11" db="EMBL/GenBank/DDBJ databases">
        <authorList>
            <person name="Jaros S."/>
            <person name="Januszkiewicz K."/>
            <person name="Wedrychowicz H."/>
        </authorList>
    </citation>
    <scope>NUCLEOTIDE SEQUENCE [LARGE SCALE GENOMIC DNA]</scope>
    <source>
        <strain evidence="12 13">DSM 14501</strain>
    </source>
</reference>
<dbReference type="STRING" id="1121266.SAMN02745883_00964"/>
<dbReference type="Proteomes" id="UP000184082">
    <property type="component" value="Unassembled WGS sequence"/>
</dbReference>
<dbReference type="InterPro" id="IPR011006">
    <property type="entry name" value="CheY-like_superfamily"/>
</dbReference>
<dbReference type="InterPro" id="IPR001867">
    <property type="entry name" value="OmpR/PhoB-type_DNA-bd"/>
</dbReference>
<dbReference type="Pfam" id="PF00072">
    <property type="entry name" value="Response_reg"/>
    <property type="match status" value="1"/>
</dbReference>
<accession>A0A1M6NP12</accession>
<dbReference type="EMBL" id="FRAJ01000006">
    <property type="protein sequence ID" value="SHJ97459.1"/>
    <property type="molecule type" value="Genomic_DNA"/>
</dbReference>
<feature type="modified residue" description="4-aspartylphosphate" evidence="8">
    <location>
        <position position="47"/>
    </location>
</feature>
<keyword evidence="5 9" id="KW-0238">DNA-binding</keyword>
<dbReference type="GO" id="GO:0032993">
    <property type="term" value="C:protein-DNA complex"/>
    <property type="evidence" value="ECO:0007669"/>
    <property type="project" value="TreeGrafter"/>
</dbReference>
<dbReference type="SUPFAM" id="SSF52172">
    <property type="entry name" value="CheY-like"/>
    <property type="match status" value="1"/>
</dbReference>